<feature type="transmembrane region" description="Helical" evidence="1">
    <location>
        <begin position="15"/>
        <end position="44"/>
    </location>
</feature>
<evidence type="ECO:0000256" key="1">
    <source>
        <dbReference type="SAM" id="Phobius"/>
    </source>
</evidence>
<accession>A0A398BWX1</accession>
<gene>
    <name evidence="2" type="ORF">D2N39_04435</name>
</gene>
<feature type="transmembrane region" description="Helical" evidence="1">
    <location>
        <begin position="56"/>
        <end position="75"/>
    </location>
</feature>
<evidence type="ECO:0000313" key="3">
    <source>
        <dbReference type="Proteomes" id="UP000266649"/>
    </source>
</evidence>
<sequence length="106" mass="11099">MTLPFWVMQAGPPVALYLLLCLLPRGLAFWGGCFLALLAMGVLYLRSLGADSTSGLVLAMALGGAVALAGLAQTLRQVLRARLYPVVVIGLLLAVMGLGLFLTGRI</sequence>
<evidence type="ECO:0000313" key="2">
    <source>
        <dbReference type="EMBL" id="RID92918.1"/>
    </source>
</evidence>
<dbReference type="EMBL" id="QXXQ01000002">
    <property type="protein sequence ID" value="RID92918.1"/>
    <property type="molecule type" value="Genomic_DNA"/>
</dbReference>
<dbReference type="AlphaFoldDB" id="A0A398BWX1"/>
<dbReference type="RefSeq" id="WP_119133573.1">
    <property type="nucleotide sequence ID" value="NZ_QXXQ01000002.1"/>
</dbReference>
<protein>
    <submittedName>
        <fullName evidence="2">Uncharacterized protein</fullName>
    </submittedName>
</protein>
<dbReference type="Proteomes" id="UP000266649">
    <property type="component" value="Unassembled WGS sequence"/>
</dbReference>
<reference evidence="2 3" key="1">
    <citation type="submission" date="2018-09" db="EMBL/GenBank/DDBJ databases">
        <title>Gemmobacter lutimaris sp. nov., a marine bacterium isolated from tidal flat.</title>
        <authorList>
            <person name="Lee D.W."/>
            <person name="Yoo Y."/>
            <person name="Kim J.-J."/>
            <person name="Kim B.S."/>
        </authorList>
    </citation>
    <scope>NUCLEOTIDE SEQUENCE [LARGE SCALE GENOMIC DNA]</scope>
    <source>
        <strain evidence="2 3">YJ-T1-11</strain>
    </source>
</reference>
<keyword evidence="1" id="KW-0472">Membrane</keyword>
<comment type="caution">
    <text evidence="2">The sequence shown here is derived from an EMBL/GenBank/DDBJ whole genome shotgun (WGS) entry which is preliminary data.</text>
</comment>
<keyword evidence="1" id="KW-1133">Transmembrane helix</keyword>
<proteinExistence type="predicted"/>
<organism evidence="2 3">
    <name type="scientific">Gemmobacter lutimaris</name>
    <dbReference type="NCBI Taxonomy" id="2306023"/>
    <lineage>
        <taxon>Bacteria</taxon>
        <taxon>Pseudomonadati</taxon>
        <taxon>Pseudomonadota</taxon>
        <taxon>Alphaproteobacteria</taxon>
        <taxon>Rhodobacterales</taxon>
        <taxon>Paracoccaceae</taxon>
        <taxon>Gemmobacter</taxon>
    </lineage>
</organism>
<feature type="transmembrane region" description="Helical" evidence="1">
    <location>
        <begin position="81"/>
        <end position="102"/>
    </location>
</feature>
<name>A0A398BWX1_9RHOB</name>
<keyword evidence="3" id="KW-1185">Reference proteome</keyword>
<keyword evidence="1" id="KW-0812">Transmembrane</keyword>